<dbReference type="Gene3D" id="3.20.20.140">
    <property type="entry name" value="Metal-dependent hydrolases"/>
    <property type="match status" value="1"/>
</dbReference>
<gene>
    <name evidence="2" type="ORF">B5808_04420</name>
</gene>
<reference evidence="2 3" key="1">
    <citation type="submission" date="2017-04" db="EMBL/GenBank/DDBJ databases">
        <authorList>
            <person name="Afonso C.L."/>
            <person name="Miller P.J."/>
            <person name="Scott M.A."/>
            <person name="Spackman E."/>
            <person name="Goraichik I."/>
            <person name="Dimitrov K.M."/>
            <person name="Suarez D.L."/>
            <person name="Swayne D.E."/>
        </authorList>
    </citation>
    <scope>NUCLEOTIDE SEQUENCE [LARGE SCALE GENOMIC DNA]</scope>
    <source>
        <strain evidence="3">XA(T)</strain>
    </source>
</reference>
<dbReference type="Proteomes" id="UP000192775">
    <property type="component" value="Chromosome"/>
</dbReference>
<dbReference type="InterPro" id="IPR006680">
    <property type="entry name" value="Amidohydro-rel"/>
</dbReference>
<dbReference type="SUPFAM" id="SSF51556">
    <property type="entry name" value="Metallo-dependent hydrolases"/>
    <property type="match status" value="1"/>
</dbReference>
<dbReference type="InterPro" id="IPR032466">
    <property type="entry name" value="Metal_Hydrolase"/>
</dbReference>
<name>A0A1X9LHC5_9MICO</name>
<dbReference type="InterPro" id="IPR052350">
    <property type="entry name" value="Metallo-dep_Lactonases"/>
</dbReference>
<dbReference type="PROSITE" id="PS50082">
    <property type="entry name" value="WD_REPEATS_2"/>
    <property type="match status" value="1"/>
</dbReference>
<dbReference type="InterPro" id="IPR001680">
    <property type="entry name" value="WD40_rpt"/>
</dbReference>
<dbReference type="EMBL" id="CP020715">
    <property type="protein sequence ID" value="ARJ04553.1"/>
    <property type="molecule type" value="Genomic_DNA"/>
</dbReference>
<accession>A0A1X9LHC5</accession>
<dbReference type="GO" id="GO:0016787">
    <property type="term" value="F:hydrolase activity"/>
    <property type="evidence" value="ECO:0007669"/>
    <property type="project" value="InterPro"/>
</dbReference>
<dbReference type="STRING" id="1619308.B5808_04420"/>
<dbReference type="PANTHER" id="PTHR43569:SF2">
    <property type="entry name" value="AMIDOHYDROLASE-RELATED DOMAIN-CONTAINING PROTEIN"/>
    <property type="match status" value="1"/>
</dbReference>
<dbReference type="AlphaFoldDB" id="A0A1X9LHC5"/>
<proteinExistence type="inferred from homology"/>
<evidence type="ECO:0000313" key="2">
    <source>
        <dbReference type="EMBL" id="ARJ04553.1"/>
    </source>
</evidence>
<dbReference type="Pfam" id="PF04909">
    <property type="entry name" value="Amidohydro_2"/>
    <property type="match status" value="1"/>
</dbReference>
<dbReference type="InterPro" id="IPR019775">
    <property type="entry name" value="WD40_repeat_CS"/>
</dbReference>
<evidence type="ECO:0000313" key="3">
    <source>
        <dbReference type="Proteomes" id="UP000192775"/>
    </source>
</evidence>
<sequence length="280" mass="30039">MTTGAVDAHVHLWDLGRMRLPWFRDDLGLPSVADVEDLGLASADAETPVGRVRSAIAVQAGDTREELDWVTALRHPLLAGVVRQYVPDEPVRSGRGEESTPVVRGDRLRGVRVAVPSRRPDLSDVPGLDELSERSGADGAVVEFLIRPEQLPAVAALAARHPGAHYVLCHLGLGAADPDPVWEDGLRIAAARPNVRAKVSGLVTGPAGSADAERRLRRCLAIAVDALGGRRLLFGSDWPMSARIAPYGGIVERLRRALPPLGAEETVALWGGTARELYRL</sequence>
<protein>
    <submittedName>
        <fullName evidence="2">Uncharacterized protein</fullName>
    </submittedName>
</protein>
<dbReference type="RefSeq" id="WP_085018694.1">
    <property type="nucleotide sequence ID" value="NZ_BMHD01000001.1"/>
</dbReference>
<dbReference type="PANTHER" id="PTHR43569">
    <property type="entry name" value="AMIDOHYDROLASE"/>
    <property type="match status" value="1"/>
</dbReference>
<comment type="similarity">
    <text evidence="1">Belongs to the metallo-dependent hydrolases superfamily.</text>
</comment>
<dbReference type="PROSITE" id="PS00678">
    <property type="entry name" value="WD_REPEATS_1"/>
    <property type="match status" value="1"/>
</dbReference>
<dbReference type="KEGG" id="cphy:B5808_04420"/>
<keyword evidence="3" id="KW-1185">Reference proteome</keyword>
<evidence type="ECO:0000256" key="1">
    <source>
        <dbReference type="ARBA" id="ARBA00038310"/>
    </source>
</evidence>
<organism evidence="2 3">
    <name type="scientific">Cnuibacter physcomitrellae</name>
    <dbReference type="NCBI Taxonomy" id="1619308"/>
    <lineage>
        <taxon>Bacteria</taxon>
        <taxon>Bacillati</taxon>
        <taxon>Actinomycetota</taxon>
        <taxon>Actinomycetes</taxon>
        <taxon>Micrococcales</taxon>
        <taxon>Microbacteriaceae</taxon>
        <taxon>Cnuibacter</taxon>
    </lineage>
</organism>